<organism evidence="4 5">
    <name type="scientific">Periophthalmus magnuspinnatus</name>
    <dbReference type="NCBI Taxonomy" id="409849"/>
    <lineage>
        <taxon>Eukaryota</taxon>
        <taxon>Metazoa</taxon>
        <taxon>Chordata</taxon>
        <taxon>Craniata</taxon>
        <taxon>Vertebrata</taxon>
        <taxon>Euteleostomi</taxon>
        <taxon>Actinopterygii</taxon>
        <taxon>Neopterygii</taxon>
        <taxon>Teleostei</taxon>
        <taxon>Neoteleostei</taxon>
        <taxon>Acanthomorphata</taxon>
        <taxon>Gobiaria</taxon>
        <taxon>Gobiiformes</taxon>
        <taxon>Gobioidei</taxon>
        <taxon>Gobiidae</taxon>
        <taxon>Oxudercinae</taxon>
        <taxon>Periophthalmus</taxon>
    </lineage>
</organism>
<dbReference type="InterPro" id="IPR050504">
    <property type="entry name" value="IgSF_BTN/MOG"/>
</dbReference>
<keyword evidence="2" id="KW-0472">Membrane</keyword>
<dbReference type="GO" id="GO:0001817">
    <property type="term" value="P:regulation of cytokine production"/>
    <property type="evidence" value="ECO:0007669"/>
    <property type="project" value="TreeGrafter"/>
</dbReference>
<reference evidence="4" key="1">
    <citation type="submission" date="2025-08" db="UniProtKB">
        <authorList>
            <consortium name="Ensembl"/>
        </authorList>
    </citation>
    <scope>IDENTIFICATION</scope>
</reference>
<keyword evidence="3" id="KW-0393">Immunoglobulin domain</keyword>
<reference evidence="4" key="2">
    <citation type="submission" date="2025-09" db="UniProtKB">
        <authorList>
            <consortium name="Ensembl"/>
        </authorList>
    </citation>
    <scope>IDENTIFICATION</scope>
</reference>
<comment type="subcellular location">
    <subcellularLocation>
        <location evidence="1">Membrane</location>
    </subcellularLocation>
</comment>
<evidence type="ECO:0000313" key="5">
    <source>
        <dbReference type="Proteomes" id="UP000261520"/>
    </source>
</evidence>
<protein>
    <recommendedName>
        <fullName evidence="6">Immunoglobulin V-set domain-containing protein</fullName>
    </recommendedName>
</protein>
<name>A0A3B4A0K0_9GOBI</name>
<dbReference type="Gene3D" id="2.60.40.10">
    <property type="entry name" value="Immunoglobulins"/>
    <property type="match status" value="1"/>
</dbReference>
<sequence>NLFYLSDPYSPPGLFCQSKFSHISHVLPLSTDYKMVGHVPVEVEPNKDAILPCHVEPEKDLTNDFVEWYLTVLHETYVVYRYNHKMMITDEQNNQFKNRTEILKEDLTLCVFGQSVLFSCCDASANQIQIIVMTFSVL</sequence>
<evidence type="ECO:0000256" key="1">
    <source>
        <dbReference type="ARBA" id="ARBA00004370"/>
    </source>
</evidence>
<accession>A0A3B4A0K0</accession>
<dbReference type="AlphaFoldDB" id="A0A3B4A0K0"/>
<dbReference type="GO" id="GO:0005102">
    <property type="term" value="F:signaling receptor binding"/>
    <property type="evidence" value="ECO:0007669"/>
    <property type="project" value="TreeGrafter"/>
</dbReference>
<proteinExistence type="predicted"/>
<dbReference type="InterPro" id="IPR013783">
    <property type="entry name" value="Ig-like_fold"/>
</dbReference>
<dbReference type="PANTHER" id="PTHR24100">
    <property type="entry name" value="BUTYROPHILIN"/>
    <property type="match status" value="1"/>
</dbReference>
<evidence type="ECO:0008006" key="6">
    <source>
        <dbReference type="Google" id="ProtNLM"/>
    </source>
</evidence>
<dbReference type="GO" id="GO:0009897">
    <property type="term" value="C:external side of plasma membrane"/>
    <property type="evidence" value="ECO:0007669"/>
    <property type="project" value="TreeGrafter"/>
</dbReference>
<dbReference type="GO" id="GO:0050852">
    <property type="term" value="P:T cell receptor signaling pathway"/>
    <property type="evidence" value="ECO:0007669"/>
    <property type="project" value="TreeGrafter"/>
</dbReference>
<evidence type="ECO:0000256" key="3">
    <source>
        <dbReference type="ARBA" id="ARBA00023319"/>
    </source>
</evidence>
<dbReference type="PANTHER" id="PTHR24100:SF151">
    <property type="entry name" value="ICOS LIGAND"/>
    <property type="match status" value="1"/>
</dbReference>
<dbReference type="Ensembl" id="ENSPMGT00000011008.1">
    <property type="protein sequence ID" value="ENSPMGP00000010315.1"/>
    <property type="gene ID" value="ENSPMGG00000008550.1"/>
</dbReference>
<evidence type="ECO:0000256" key="2">
    <source>
        <dbReference type="ARBA" id="ARBA00023136"/>
    </source>
</evidence>
<evidence type="ECO:0000313" key="4">
    <source>
        <dbReference type="Ensembl" id="ENSPMGP00000010315.1"/>
    </source>
</evidence>
<dbReference type="Proteomes" id="UP000261520">
    <property type="component" value="Unplaced"/>
</dbReference>
<keyword evidence="5" id="KW-1185">Reference proteome</keyword>